<name>A0ABN3B8G1_9MICO</name>
<feature type="transmembrane region" description="Helical" evidence="1">
    <location>
        <begin position="438"/>
        <end position="458"/>
    </location>
</feature>
<evidence type="ECO:0000256" key="1">
    <source>
        <dbReference type="SAM" id="Phobius"/>
    </source>
</evidence>
<comment type="caution">
    <text evidence="2">The sequence shown here is derived from an EMBL/GenBank/DDBJ whole genome shotgun (WGS) entry which is preliminary data.</text>
</comment>
<protein>
    <recommendedName>
        <fullName evidence="4">Type VII secretion integral membrane protein EccD</fullName>
    </recommendedName>
</protein>
<evidence type="ECO:0008006" key="4">
    <source>
        <dbReference type="Google" id="ProtNLM"/>
    </source>
</evidence>
<proteinExistence type="predicted"/>
<feature type="transmembrane region" description="Helical" evidence="1">
    <location>
        <begin position="139"/>
        <end position="158"/>
    </location>
</feature>
<feature type="transmembrane region" description="Helical" evidence="1">
    <location>
        <begin position="165"/>
        <end position="186"/>
    </location>
</feature>
<accession>A0ABN3B8G1</accession>
<organism evidence="2 3">
    <name type="scientific">Leucobacter alluvii</name>
    <dbReference type="NCBI Taxonomy" id="340321"/>
    <lineage>
        <taxon>Bacteria</taxon>
        <taxon>Bacillati</taxon>
        <taxon>Actinomycetota</taxon>
        <taxon>Actinomycetes</taxon>
        <taxon>Micrococcales</taxon>
        <taxon>Microbacteriaceae</taxon>
        <taxon>Leucobacter</taxon>
    </lineage>
</organism>
<feature type="transmembrane region" description="Helical" evidence="1">
    <location>
        <begin position="315"/>
        <end position="336"/>
    </location>
</feature>
<feature type="transmembrane region" description="Helical" evidence="1">
    <location>
        <begin position="192"/>
        <end position="212"/>
    </location>
</feature>
<evidence type="ECO:0000313" key="3">
    <source>
        <dbReference type="Proteomes" id="UP001501084"/>
    </source>
</evidence>
<dbReference type="Proteomes" id="UP001501084">
    <property type="component" value="Unassembled WGS sequence"/>
</dbReference>
<feature type="transmembrane region" description="Helical" evidence="1">
    <location>
        <begin position="113"/>
        <end position="133"/>
    </location>
</feature>
<keyword evidence="3" id="KW-1185">Reference proteome</keyword>
<feature type="transmembrane region" description="Helical" evidence="1">
    <location>
        <begin position="397"/>
        <end position="417"/>
    </location>
</feature>
<dbReference type="EMBL" id="BAAAOP010000012">
    <property type="protein sequence ID" value="GAA2190060.1"/>
    <property type="molecule type" value="Genomic_DNA"/>
</dbReference>
<feature type="transmembrane region" description="Helical" evidence="1">
    <location>
        <begin position="224"/>
        <end position="242"/>
    </location>
</feature>
<feature type="transmembrane region" description="Helical" evidence="1">
    <location>
        <begin position="373"/>
        <end position="391"/>
    </location>
</feature>
<keyword evidence="1" id="KW-0472">Membrane</keyword>
<evidence type="ECO:0000313" key="2">
    <source>
        <dbReference type="EMBL" id="GAA2190060.1"/>
    </source>
</evidence>
<reference evidence="2 3" key="1">
    <citation type="journal article" date="2019" name="Int. J. Syst. Evol. Microbiol.">
        <title>The Global Catalogue of Microorganisms (GCM) 10K type strain sequencing project: providing services to taxonomists for standard genome sequencing and annotation.</title>
        <authorList>
            <consortium name="The Broad Institute Genomics Platform"/>
            <consortium name="The Broad Institute Genome Sequencing Center for Infectious Disease"/>
            <person name="Wu L."/>
            <person name="Ma J."/>
        </authorList>
    </citation>
    <scope>NUCLEOTIDE SEQUENCE [LARGE SCALE GENOMIC DNA]</scope>
    <source>
        <strain evidence="2 3">JCM 14919</strain>
    </source>
</reference>
<gene>
    <name evidence="2" type="ORF">GCM10009786_25800</name>
</gene>
<sequence length="464" mass="46279">MRIGPLRPLDRIPQGGATLAGVSQPAPHLRRIALDAAGDRHDLVVPQNEALAGALAAIGVHLGAGEQVLGPDGSVVDTATSVRELREGGLYAVAGAAGSAAARSGASDRSANVSSLPWALTGFGLAGAALVTAAPESRWPTVIVLALAAVAALASNSFERRGRGAAFASALVLAGISAAIAVWPSVAGTPGLAIAVGAASVSVLAAMLGFVASAPLLRAAATPIVVISALFAAFAMVSPALGWSPAQLLIVAGAAAAVGFRAAPSLLVGVDPGYHIDYGRFMVLRWTVRGRVPEYIERVDESRVRDLVDAAEARLASTVVALSVIAAAGIPAAVVPFRSGDLVQVISAAVFVMWMVLGLLLTSRRTAANILRVPPRVAVAVGLSGLAVGVAPIVPGVIATLVAGLVLAAGVIAAAVIPPLARGERSLGWSRTGDIVDSIAVALVLPSGILAAGTLNLLQGVLAA</sequence>
<feature type="transmembrane region" description="Helical" evidence="1">
    <location>
        <begin position="248"/>
        <end position="270"/>
    </location>
</feature>
<keyword evidence="1" id="KW-0812">Transmembrane</keyword>
<keyword evidence="1" id="KW-1133">Transmembrane helix</keyword>
<feature type="transmembrane region" description="Helical" evidence="1">
    <location>
        <begin position="342"/>
        <end position="361"/>
    </location>
</feature>